<dbReference type="EMBL" id="JAHESE010000005">
    <property type="protein sequence ID" value="MBT1708089.1"/>
    <property type="molecule type" value="Genomic_DNA"/>
</dbReference>
<dbReference type="AlphaFoldDB" id="A0AAP2GPB4"/>
<dbReference type="Proteomes" id="UP001319080">
    <property type="component" value="Unassembled WGS sequence"/>
</dbReference>
<evidence type="ECO:0000313" key="1">
    <source>
        <dbReference type="EMBL" id="MBT1708089.1"/>
    </source>
</evidence>
<name>A0AAP2GPB4_9BACT</name>
<accession>A0AAP2GPB4</accession>
<protein>
    <submittedName>
        <fullName evidence="1">Uncharacterized protein</fullName>
    </submittedName>
</protein>
<reference evidence="1 2" key="1">
    <citation type="submission" date="2021-05" db="EMBL/GenBank/DDBJ databases">
        <title>A Polyphasic approach of four new species of the genus Ohtaekwangia: Ohtaekwangia histidinii sp. nov., Ohtaekwangia cretensis sp. nov., Ohtaekwangia indiensis sp. nov., Ohtaekwangia reichenbachii sp. nov. from diverse environment.</title>
        <authorList>
            <person name="Octaviana S."/>
        </authorList>
    </citation>
    <scope>NUCLEOTIDE SEQUENCE [LARGE SCALE GENOMIC DNA]</scope>
    <source>
        <strain evidence="1 2">PWU5</strain>
    </source>
</reference>
<evidence type="ECO:0000313" key="2">
    <source>
        <dbReference type="Proteomes" id="UP001319080"/>
    </source>
</evidence>
<gene>
    <name evidence="1" type="ORF">KK062_07640</name>
</gene>
<keyword evidence="2" id="KW-1185">Reference proteome</keyword>
<comment type="caution">
    <text evidence="1">The sequence shown here is derived from an EMBL/GenBank/DDBJ whole genome shotgun (WGS) entry which is preliminary data.</text>
</comment>
<organism evidence="1 2">
    <name type="scientific">Dawidia cretensis</name>
    <dbReference type="NCBI Taxonomy" id="2782350"/>
    <lineage>
        <taxon>Bacteria</taxon>
        <taxon>Pseudomonadati</taxon>
        <taxon>Bacteroidota</taxon>
        <taxon>Cytophagia</taxon>
        <taxon>Cytophagales</taxon>
        <taxon>Chryseotaleaceae</taxon>
        <taxon>Dawidia</taxon>
    </lineage>
</organism>
<proteinExistence type="predicted"/>
<dbReference type="RefSeq" id="WP_254083679.1">
    <property type="nucleotide sequence ID" value="NZ_JAHESE010000005.1"/>
</dbReference>
<sequence length="256" mass="29630">MKYLSFLLVAVFSVYQTVGQDEKKSPKMELLNDRGEWSEGSILLADNTELNGMIKYNDREGILSYNNGDNTRAFGPRSVMGFEFFDEVQQRQRVFYTLDYESPKDNVRKPQFFEMLREYKKFAVLVKCDPIQTERRSPVMARPFDPLNAVNPGPASTANSKYTVVSQLETVYLMGTDGEIEAYFKNKLEQNGMRSIFTGEDDRIRSKVIDGDLLEKYTGAELYAKMASYAKENDLEFRTQDDLLKILDYHKEQLKK</sequence>